<dbReference type="OrthoDB" id="2758138at2759"/>
<evidence type="ECO:0000256" key="1">
    <source>
        <dbReference type="SAM" id="MobiDB-lite"/>
    </source>
</evidence>
<accession>A0A5C2SL14</accession>
<evidence type="ECO:0000313" key="2">
    <source>
        <dbReference type="EMBL" id="RPD64545.1"/>
    </source>
</evidence>
<dbReference type="Proteomes" id="UP000313359">
    <property type="component" value="Unassembled WGS sequence"/>
</dbReference>
<sequence>GMPKVLTGDEFVAKVKEHEAAQASAATEKVERRLEREQRAKEMEEWKRQEAERKKKNTAITAHFEAAVEEW</sequence>
<dbReference type="EMBL" id="ML122254">
    <property type="protein sequence ID" value="RPD64545.1"/>
    <property type="molecule type" value="Genomic_DNA"/>
</dbReference>
<dbReference type="AlphaFoldDB" id="A0A5C2SL14"/>
<feature type="compositionally biased region" description="Basic and acidic residues" evidence="1">
    <location>
        <begin position="28"/>
        <end position="40"/>
    </location>
</feature>
<feature type="region of interest" description="Disordered" evidence="1">
    <location>
        <begin position="19"/>
        <end position="40"/>
    </location>
</feature>
<reference evidence="2" key="1">
    <citation type="journal article" date="2018" name="Genome Biol. Evol.">
        <title>Genomics and development of Lentinus tigrinus, a white-rot wood-decaying mushroom with dimorphic fruiting bodies.</title>
        <authorList>
            <person name="Wu B."/>
            <person name="Xu Z."/>
            <person name="Knudson A."/>
            <person name="Carlson A."/>
            <person name="Chen N."/>
            <person name="Kovaka S."/>
            <person name="LaButti K."/>
            <person name="Lipzen A."/>
            <person name="Pennachio C."/>
            <person name="Riley R."/>
            <person name="Schakwitz W."/>
            <person name="Umezawa K."/>
            <person name="Ohm R.A."/>
            <person name="Grigoriev I.V."/>
            <person name="Nagy L.G."/>
            <person name="Gibbons J."/>
            <person name="Hibbett D."/>
        </authorList>
    </citation>
    <scope>NUCLEOTIDE SEQUENCE [LARGE SCALE GENOMIC DNA]</scope>
    <source>
        <strain evidence="2">ALCF2SS1-6</strain>
    </source>
</reference>
<protein>
    <submittedName>
        <fullName evidence="2">Uncharacterized protein</fullName>
    </submittedName>
</protein>
<gene>
    <name evidence="2" type="ORF">L227DRAFT_467591</name>
</gene>
<keyword evidence="3" id="KW-1185">Reference proteome</keyword>
<name>A0A5C2SL14_9APHY</name>
<evidence type="ECO:0000313" key="3">
    <source>
        <dbReference type="Proteomes" id="UP000313359"/>
    </source>
</evidence>
<feature type="non-terminal residue" evidence="2">
    <location>
        <position position="1"/>
    </location>
</feature>
<feature type="non-terminal residue" evidence="2">
    <location>
        <position position="71"/>
    </location>
</feature>
<organism evidence="2 3">
    <name type="scientific">Lentinus tigrinus ALCF2SS1-6</name>
    <dbReference type="NCBI Taxonomy" id="1328759"/>
    <lineage>
        <taxon>Eukaryota</taxon>
        <taxon>Fungi</taxon>
        <taxon>Dikarya</taxon>
        <taxon>Basidiomycota</taxon>
        <taxon>Agaricomycotina</taxon>
        <taxon>Agaricomycetes</taxon>
        <taxon>Polyporales</taxon>
        <taxon>Polyporaceae</taxon>
        <taxon>Lentinus</taxon>
    </lineage>
</organism>
<proteinExistence type="predicted"/>